<dbReference type="SUPFAM" id="SSF54826">
    <property type="entry name" value="Enolase N-terminal domain-like"/>
    <property type="match status" value="1"/>
</dbReference>
<dbReference type="Gene3D" id="3.30.390.10">
    <property type="entry name" value="Enolase-like, N-terminal domain"/>
    <property type="match status" value="1"/>
</dbReference>
<dbReference type="InterPro" id="IPR036849">
    <property type="entry name" value="Enolase-like_C_sf"/>
</dbReference>
<accession>A0A0J9BH81</accession>
<feature type="domain" description="Mandelate racemase/muconate lactonizing enzyme C-terminal" evidence="4">
    <location>
        <begin position="130"/>
        <end position="251"/>
    </location>
</feature>
<dbReference type="Gene3D" id="3.20.20.120">
    <property type="entry name" value="Enolase-like C-terminal domain"/>
    <property type="match status" value="1"/>
</dbReference>
<evidence type="ECO:0000256" key="3">
    <source>
        <dbReference type="ARBA" id="ARBA00022723"/>
    </source>
</evidence>
<organism evidence="5 6">
    <name type="scientific">[Clostridium] citroniae WAL-19142</name>
    <dbReference type="NCBI Taxonomy" id="742734"/>
    <lineage>
        <taxon>Bacteria</taxon>
        <taxon>Bacillati</taxon>
        <taxon>Bacillota</taxon>
        <taxon>Clostridia</taxon>
        <taxon>Lachnospirales</taxon>
        <taxon>Lachnospiraceae</taxon>
        <taxon>Enterocloster</taxon>
    </lineage>
</organism>
<name>A0A0J9BH81_9FIRM</name>
<evidence type="ECO:0000256" key="2">
    <source>
        <dbReference type="ARBA" id="ARBA00010339"/>
    </source>
</evidence>
<dbReference type="GeneID" id="93166515"/>
<dbReference type="InterPro" id="IPR029017">
    <property type="entry name" value="Enolase-like_N"/>
</dbReference>
<evidence type="ECO:0000313" key="6">
    <source>
        <dbReference type="Proteomes" id="UP000037392"/>
    </source>
</evidence>
<dbReference type="RefSeq" id="WP_048931159.1">
    <property type="nucleotide sequence ID" value="NZ_KQ235886.1"/>
</dbReference>
<comment type="caution">
    <text evidence="5">The sequence shown here is derived from an EMBL/GenBank/DDBJ whole genome shotgun (WGS) entry which is preliminary data.</text>
</comment>
<dbReference type="Proteomes" id="UP000037392">
    <property type="component" value="Unassembled WGS sequence"/>
</dbReference>
<evidence type="ECO:0000259" key="4">
    <source>
        <dbReference type="SMART" id="SM00922"/>
    </source>
</evidence>
<dbReference type="GO" id="GO:0009063">
    <property type="term" value="P:amino acid catabolic process"/>
    <property type="evidence" value="ECO:0007669"/>
    <property type="project" value="InterPro"/>
</dbReference>
<protein>
    <recommendedName>
        <fullName evidence="4">Mandelate racemase/muconate lactonizing enzyme C-terminal domain-containing protein</fullName>
    </recommendedName>
</protein>
<comment type="similarity">
    <text evidence="2">Belongs to the mandelate racemase/muconate lactonizing enzyme family. GalD subfamily.</text>
</comment>
<dbReference type="SFLD" id="SFLDG00179">
    <property type="entry name" value="mandelate_racemase"/>
    <property type="match status" value="1"/>
</dbReference>
<dbReference type="AlphaFoldDB" id="A0A0J9BH81"/>
<sequence length="397" mass="44928">MKIVDIKTILTCPGQNYLFIKVITDDPDIYGIGDASLNGREKAVSDLTDEYLKPMLIGMDPDNIEEIWQLIYRGTYWRGGNIIMGALCGIDMALWDIKGKRAGLPLYSLLGGRVRNKVLCYSHVLGETNQDKVEQAAEFVKKRGLRVIRLRAGLSAANGTLNSTEAQNAPKIEKWDPEFYADEMIEYFANIRKVVGPKVGIIFDLHERFSPERAIYIMRKLEKYNPFFIEDPIAPDCTESLKSVRSHTNVPIAFGELYKSRWECLPGITNRWLDFIRCDLIRIGGITEARKIGAIAETYDVKTAWHGPNDVSPVTHAVNWHLNVSAYNFGIQEDGTVDDKINKVIKGGPVYRDGYLTMEDTPGIGCDIDEEAAKMYPYRRAYIPVCRRPEDGSLCDW</sequence>
<dbReference type="PROSITE" id="PS00908">
    <property type="entry name" value="MR_MLE_1"/>
    <property type="match status" value="1"/>
</dbReference>
<dbReference type="InterPro" id="IPR018110">
    <property type="entry name" value="Mandel_Rmase/mucon_lact_enz_CS"/>
</dbReference>
<dbReference type="InterPro" id="IPR013341">
    <property type="entry name" value="Mandelate_racemase_N_dom"/>
</dbReference>
<dbReference type="SUPFAM" id="SSF51604">
    <property type="entry name" value="Enolase C-terminal domain-like"/>
    <property type="match status" value="1"/>
</dbReference>
<keyword evidence="3" id="KW-0479">Metal-binding</keyword>
<dbReference type="InterPro" id="IPR029065">
    <property type="entry name" value="Enolase_C-like"/>
</dbReference>
<dbReference type="InterPro" id="IPR013342">
    <property type="entry name" value="Mandelate_racemase_C"/>
</dbReference>
<dbReference type="PANTHER" id="PTHR48080:SF6">
    <property type="entry name" value="STARVATION-SENSING PROTEIN RSPA"/>
    <property type="match status" value="1"/>
</dbReference>
<dbReference type="GO" id="GO:0000287">
    <property type="term" value="F:magnesium ion binding"/>
    <property type="evidence" value="ECO:0007669"/>
    <property type="project" value="UniProtKB-ARBA"/>
</dbReference>
<dbReference type="EMBL" id="ADLK01000052">
    <property type="protein sequence ID" value="KMW12167.1"/>
    <property type="molecule type" value="Genomic_DNA"/>
</dbReference>
<dbReference type="SMART" id="SM00922">
    <property type="entry name" value="MR_MLE"/>
    <property type="match status" value="1"/>
</dbReference>
<dbReference type="PANTHER" id="PTHR48080">
    <property type="entry name" value="D-GALACTONATE DEHYDRATASE-RELATED"/>
    <property type="match status" value="1"/>
</dbReference>
<dbReference type="SFLD" id="SFLDS00001">
    <property type="entry name" value="Enolase"/>
    <property type="match status" value="1"/>
</dbReference>
<gene>
    <name evidence="5" type="ORF">HMPREF9470_05323</name>
</gene>
<evidence type="ECO:0000256" key="1">
    <source>
        <dbReference type="ARBA" id="ARBA00003553"/>
    </source>
</evidence>
<dbReference type="Pfam" id="PF02746">
    <property type="entry name" value="MR_MLE_N"/>
    <property type="match status" value="1"/>
</dbReference>
<dbReference type="PATRIC" id="fig|742734.4.peg.5694"/>
<dbReference type="OrthoDB" id="9775391at2"/>
<comment type="function">
    <text evidence="1">Has no detectable activity with D-mannonate and with a panel of 70 other acid sugars (in vitro), in spite of the conservation of the residues that are expected to be important for catalytic activity and cofactor binding. May have evolved a divergent function.</text>
</comment>
<dbReference type="InterPro" id="IPR034593">
    <property type="entry name" value="DgoD-like"/>
</dbReference>
<dbReference type="PROSITE" id="PS00909">
    <property type="entry name" value="MR_MLE_2"/>
    <property type="match status" value="1"/>
</dbReference>
<dbReference type="Pfam" id="PF13378">
    <property type="entry name" value="MR_MLE_C"/>
    <property type="match status" value="1"/>
</dbReference>
<proteinExistence type="inferred from homology"/>
<evidence type="ECO:0000313" key="5">
    <source>
        <dbReference type="EMBL" id="KMW12167.1"/>
    </source>
</evidence>
<reference evidence="5 6" key="1">
    <citation type="submission" date="2011-04" db="EMBL/GenBank/DDBJ databases">
        <title>The Genome Sequence of Clostridium citroniae WAL-19142.</title>
        <authorList>
            <consortium name="The Broad Institute Genome Sequencing Platform"/>
            <person name="Earl A."/>
            <person name="Ward D."/>
            <person name="Feldgarden M."/>
            <person name="Gevers D."/>
            <person name="Warren Y.A."/>
            <person name="Tyrrell K.L."/>
            <person name="Citron D.M."/>
            <person name="Goldstein E.J."/>
            <person name="Daigneault M."/>
            <person name="Allen-Vercoe E."/>
            <person name="Young S.K."/>
            <person name="Zeng Q."/>
            <person name="Gargeya S."/>
            <person name="Fitzgerald M."/>
            <person name="Haas B."/>
            <person name="Abouelleil A."/>
            <person name="Alvarado L."/>
            <person name="Arachchi H.M."/>
            <person name="Berlin A."/>
            <person name="Brown A."/>
            <person name="Chapman S.B."/>
            <person name="Chen Z."/>
            <person name="Dunbar C."/>
            <person name="Freedman E."/>
            <person name="Gearin G."/>
            <person name="Gellesch M."/>
            <person name="Goldberg J."/>
            <person name="Griggs A."/>
            <person name="Gujja S."/>
            <person name="Heilman E.R."/>
            <person name="Heiman D."/>
            <person name="Howarth C."/>
            <person name="Larson L."/>
            <person name="Lui A."/>
            <person name="MacDonald P.J."/>
            <person name="Mehta T."/>
            <person name="Montmayeur A."/>
            <person name="Murphy C."/>
            <person name="Neiman D."/>
            <person name="Pearson M."/>
            <person name="Priest M."/>
            <person name="Roberts A."/>
            <person name="Saif S."/>
            <person name="Shea T."/>
            <person name="Shenoy N."/>
            <person name="Sisk P."/>
            <person name="Stolte C."/>
            <person name="Sykes S."/>
            <person name="White J."/>
            <person name="Yandava C."/>
            <person name="Wortman J."/>
            <person name="Nusbaum C."/>
            <person name="Birren B."/>
        </authorList>
    </citation>
    <scope>NUCLEOTIDE SEQUENCE [LARGE SCALE GENOMIC DNA]</scope>
    <source>
        <strain evidence="5 6">WAL-19142</strain>
    </source>
</reference>